<feature type="domain" description="RING-type" evidence="2">
    <location>
        <begin position="266"/>
        <end position="312"/>
    </location>
</feature>
<dbReference type="PaxDb" id="2903-EOD16433"/>
<dbReference type="InterPro" id="IPR001841">
    <property type="entry name" value="Znf_RING"/>
</dbReference>
<reference evidence="3" key="2">
    <citation type="submission" date="2024-10" db="UniProtKB">
        <authorList>
            <consortium name="EnsemblProtists"/>
        </authorList>
    </citation>
    <scope>IDENTIFICATION</scope>
</reference>
<reference evidence="4" key="1">
    <citation type="journal article" date="2013" name="Nature">
        <title>Pan genome of the phytoplankton Emiliania underpins its global distribution.</title>
        <authorList>
            <person name="Read B.A."/>
            <person name="Kegel J."/>
            <person name="Klute M.J."/>
            <person name="Kuo A."/>
            <person name="Lefebvre S.C."/>
            <person name="Maumus F."/>
            <person name="Mayer C."/>
            <person name="Miller J."/>
            <person name="Monier A."/>
            <person name="Salamov A."/>
            <person name="Young J."/>
            <person name="Aguilar M."/>
            <person name="Claverie J.M."/>
            <person name="Frickenhaus S."/>
            <person name="Gonzalez K."/>
            <person name="Herman E.K."/>
            <person name="Lin Y.C."/>
            <person name="Napier J."/>
            <person name="Ogata H."/>
            <person name="Sarno A.F."/>
            <person name="Shmutz J."/>
            <person name="Schroeder D."/>
            <person name="de Vargas C."/>
            <person name="Verret F."/>
            <person name="von Dassow P."/>
            <person name="Valentin K."/>
            <person name="Van de Peer Y."/>
            <person name="Wheeler G."/>
            <person name="Dacks J.B."/>
            <person name="Delwiche C.F."/>
            <person name="Dyhrman S.T."/>
            <person name="Glockner G."/>
            <person name="John U."/>
            <person name="Richards T."/>
            <person name="Worden A.Z."/>
            <person name="Zhang X."/>
            <person name="Grigoriev I.V."/>
            <person name="Allen A.E."/>
            <person name="Bidle K."/>
            <person name="Borodovsky M."/>
            <person name="Bowler C."/>
            <person name="Brownlee C."/>
            <person name="Cock J.M."/>
            <person name="Elias M."/>
            <person name="Gladyshev V.N."/>
            <person name="Groth M."/>
            <person name="Guda C."/>
            <person name="Hadaegh A."/>
            <person name="Iglesias-Rodriguez M.D."/>
            <person name="Jenkins J."/>
            <person name="Jones B.M."/>
            <person name="Lawson T."/>
            <person name="Leese F."/>
            <person name="Lindquist E."/>
            <person name="Lobanov A."/>
            <person name="Lomsadze A."/>
            <person name="Malik S.B."/>
            <person name="Marsh M.E."/>
            <person name="Mackinder L."/>
            <person name="Mock T."/>
            <person name="Mueller-Roeber B."/>
            <person name="Pagarete A."/>
            <person name="Parker M."/>
            <person name="Probert I."/>
            <person name="Quesneville H."/>
            <person name="Raines C."/>
            <person name="Rensing S.A."/>
            <person name="Riano-Pachon D.M."/>
            <person name="Richier S."/>
            <person name="Rokitta S."/>
            <person name="Shiraiwa Y."/>
            <person name="Soanes D.M."/>
            <person name="van der Giezen M."/>
            <person name="Wahlund T.M."/>
            <person name="Williams B."/>
            <person name="Wilson W."/>
            <person name="Wolfe G."/>
            <person name="Wurch L.L."/>
        </authorList>
    </citation>
    <scope>NUCLEOTIDE SEQUENCE</scope>
</reference>
<evidence type="ECO:0000313" key="4">
    <source>
        <dbReference type="Proteomes" id="UP000013827"/>
    </source>
</evidence>
<protein>
    <recommendedName>
        <fullName evidence="2">RING-type domain-containing protein</fullName>
    </recommendedName>
</protein>
<dbReference type="GO" id="GO:0008270">
    <property type="term" value="F:zinc ion binding"/>
    <property type="evidence" value="ECO:0007669"/>
    <property type="project" value="UniProtKB-KW"/>
</dbReference>
<dbReference type="InterPro" id="IPR013083">
    <property type="entry name" value="Znf_RING/FYVE/PHD"/>
</dbReference>
<proteinExistence type="predicted"/>
<organism evidence="3 4">
    <name type="scientific">Emiliania huxleyi (strain CCMP1516)</name>
    <dbReference type="NCBI Taxonomy" id="280463"/>
    <lineage>
        <taxon>Eukaryota</taxon>
        <taxon>Haptista</taxon>
        <taxon>Haptophyta</taxon>
        <taxon>Prymnesiophyceae</taxon>
        <taxon>Isochrysidales</taxon>
        <taxon>Noelaerhabdaceae</taxon>
        <taxon>Emiliania</taxon>
    </lineage>
</organism>
<sequence>MRCKHQLRGGVVRFLQRDAAALTRGAERLGLSDAEAARLLSHALVRHRAQCRSDKRPRYSAARLLQIVTSRPGVVVLDLLHPPTAATHGIDAAAVPTGPWRFEVAADWISDDALTSEELAAARNGGACELSRRDRARLETLCGELHADASQAEGPSPQQAARVSSLGPTKLEARYADACARGGVETLEIAEADEMIQIVGGEALGRPLVGLVLEAVSCWPAAERHVAEEIITDDAGFYSLGHFVQVAFLPLAQAVADDTEHLDRHCPICLNKFVDLYRESIPFAIAYNCRHWHCLECAKMLLMQRHGCGHCKCPVLTWTVERLAPPPL</sequence>
<name>A0A0D3IYU8_EMIH1</name>
<keyword evidence="4" id="KW-1185">Reference proteome</keyword>
<keyword evidence="1" id="KW-0479">Metal-binding</keyword>
<dbReference type="GeneID" id="17262583"/>
<keyword evidence="1" id="KW-0863">Zinc-finger</keyword>
<evidence type="ECO:0000313" key="3">
    <source>
        <dbReference type="EnsemblProtists" id="EOD16433"/>
    </source>
</evidence>
<dbReference type="RefSeq" id="XP_005768862.1">
    <property type="nucleotide sequence ID" value="XM_005768805.1"/>
</dbReference>
<dbReference type="Proteomes" id="UP000013827">
    <property type="component" value="Unassembled WGS sequence"/>
</dbReference>
<dbReference type="EnsemblProtists" id="EOD16433">
    <property type="protein sequence ID" value="EOD16433"/>
    <property type="gene ID" value="EMIHUDRAFT_459177"/>
</dbReference>
<dbReference type="PROSITE" id="PS50089">
    <property type="entry name" value="ZF_RING_2"/>
    <property type="match status" value="1"/>
</dbReference>
<dbReference type="HOGENOM" id="CLU_848456_0_0_1"/>
<evidence type="ECO:0000256" key="1">
    <source>
        <dbReference type="PROSITE-ProRule" id="PRU00175"/>
    </source>
</evidence>
<keyword evidence="1" id="KW-0862">Zinc</keyword>
<dbReference type="SUPFAM" id="SSF57850">
    <property type="entry name" value="RING/U-box"/>
    <property type="match status" value="1"/>
</dbReference>
<dbReference type="KEGG" id="ehx:EMIHUDRAFT_459177"/>
<dbReference type="Gene3D" id="3.30.40.10">
    <property type="entry name" value="Zinc/RING finger domain, C3HC4 (zinc finger)"/>
    <property type="match status" value="1"/>
</dbReference>
<dbReference type="AlphaFoldDB" id="A0A0D3IYU8"/>
<accession>A0A0D3IYU8</accession>
<evidence type="ECO:0000259" key="2">
    <source>
        <dbReference type="PROSITE" id="PS50089"/>
    </source>
</evidence>